<name>A0ABR8WNW9_9FLAO</name>
<proteinExistence type="predicted"/>
<evidence type="ECO:0000313" key="1">
    <source>
        <dbReference type="EMBL" id="MBD8018773.1"/>
    </source>
</evidence>
<keyword evidence="2" id="KW-1185">Reference proteome</keyword>
<protein>
    <recommendedName>
        <fullName evidence="3">RHS repeat-associated core domain-containing protein</fullName>
    </recommendedName>
</protein>
<dbReference type="RefSeq" id="WP_251833980.1">
    <property type="nucleotide sequence ID" value="NZ_JACSPS010000003.1"/>
</dbReference>
<gene>
    <name evidence="1" type="ORF">H9628_09835</name>
</gene>
<evidence type="ECO:0000313" key="2">
    <source>
        <dbReference type="Proteomes" id="UP000626242"/>
    </source>
</evidence>
<accession>A0ABR8WNW9</accession>
<reference evidence="1 2" key="1">
    <citation type="submission" date="2020-08" db="EMBL/GenBank/DDBJ databases">
        <title>A Genomic Blueprint of the Chicken Gut Microbiome.</title>
        <authorList>
            <person name="Gilroy R."/>
            <person name="Ravi A."/>
            <person name="Getino M."/>
            <person name="Pursley I."/>
            <person name="Horton D.L."/>
            <person name="Alikhan N.-F."/>
            <person name="Baker D."/>
            <person name="Gharbi K."/>
            <person name="Hall N."/>
            <person name="Watson M."/>
            <person name="Adriaenssens E.M."/>
            <person name="Foster-Nyarko E."/>
            <person name="Jarju S."/>
            <person name="Secka A."/>
            <person name="Antonio M."/>
            <person name="Oren A."/>
            <person name="Chaudhuri R."/>
            <person name="La Ragione R.M."/>
            <person name="Hildebrand F."/>
            <person name="Pallen M.J."/>
        </authorList>
    </citation>
    <scope>NUCLEOTIDE SEQUENCE [LARGE SCALE GENOMIC DNA]</scope>
    <source>
        <strain evidence="1 2">Sa1CVA4</strain>
    </source>
</reference>
<dbReference type="EMBL" id="JACSPS010000003">
    <property type="protein sequence ID" value="MBD8018773.1"/>
    <property type="molecule type" value="Genomic_DNA"/>
</dbReference>
<evidence type="ECO:0008006" key="3">
    <source>
        <dbReference type="Google" id="ProtNLM"/>
    </source>
</evidence>
<sequence length="108" mass="12131">MTAKRYTMSAGNIVKEETVYNGVASEITYTYDSKKNIHRNITGLNKIFNLEGLVWNLIQVNENNPLSALGQNGNTTNKTWTYEYNADQYPVKSVGTVGNQTTTKVITY</sequence>
<organism evidence="1 2">
    <name type="scientific">Kaistella pullorum</name>
    <dbReference type="NCBI Taxonomy" id="2763074"/>
    <lineage>
        <taxon>Bacteria</taxon>
        <taxon>Pseudomonadati</taxon>
        <taxon>Bacteroidota</taxon>
        <taxon>Flavobacteriia</taxon>
        <taxon>Flavobacteriales</taxon>
        <taxon>Weeksellaceae</taxon>
        <taxon>Chryseobacterium group</taxon>
        <taxon>Kaistella</taxon>
    </lineage>
</organism>
<dbReference type="Proteomes" id="UP000626242">
    <property type="component" value="Unassembled WGS sequence"/>
</dbReference>
<comment type="caution">
    <text evidence="1">The sequence shown here is derived from an EMBL/GenBank/DDBJ whole genome shotgun (WGS) entry which is preliminary data.</text>
</comment>